<dbReference type="RefSeq" id="WP_259094187.1">
    <property type="nucleotide sequence ID" value="NZ_CP130454.1"/>
</dbReference>
<comment type="caution">
    <text evidence="2">The sequence shown here is derived from an EMBL/GenBank/DDBJ whole genome shotgun (WGS) entry which is preliminary data.</text>
</comment>
<sequence length="699" mass="81423">MSRFVALMCLFLAVQAFAHERPSIEVYGVNERYEVVVPLVEEAPVIDGKIDEPVWEKAAKVWGFRQISPHLGQPESQPTTVLILTTKDKLCFAFRCGIKSKNSIRAYETRYDAPMRRDERVTVFLDTLHTHDRAYSFTVNARGTKADERFGNSDWDGQWEAAVQVGETEWTCEIAIPYAILTFDPNRPIWGINFGRYISETDEWTSWAFEPERPFDMRYRPHLVGLPLDKQQIHANSQTAKRWFLKVFSVADYRMSGDDKGTGGNYGIDGEWTIRPNLAFRFVAKPDFSEIEEAFESIDVSYVEQFVPDRREFFVQGSEFFSEVAVAGEGWRRGSEPNLFFSRRIEKFDLGTKLTGAFKDSRFGFLSTHDIDTDEHTFVLNFSRTFGTRGRAFLGYVDALRPNSFNRGFVIGGETNFGHRNRFWLRGSYARHFSSDDERNGGAGTVRFGYGDERWFFSLGYTAFSPNFRPLLSYTPRTDFKRWSVYINRNFRSKGKEFYRNAGFSLNWGKGETFSGKFFERSYGFNLWLELKDQTEISLGFNRNKHAEYHIREEPFNDRSFYLSLDLGGNKPLRADLSYGFGRAFDGRYTQPRISIRWDKPDGSWRVRLSWSQRHQTYGDGTKQTIRSYEVNVTRVLSRDSWLVLRYYNRGGDYSVKNFALSFRVKRETGEEVFLILGDPRASETRSRIAVKWIFPFRF</sequence>
<keyword evidence="3" id="KW-1185">Reference proteome</keyword>
<evidence type="ECO:0000313" key="3">
    <source>
        <dbReference type="Proteomes" id="UP001204798"/>
    </source>
</evidence>
<keyword evidence="1" id="KW-0732">Signal</keyword>
<feature type="chain" id="PRO_5046113810" description="Carbohydrate-binding domain-containing protein" evidence="1">
    <location>
        <begin position="19"/>
        <end position="699"/>
    </location>
</feature>
<evidence type="ECO:0000256" key="1">
    <source>
        <dbReference type="SAM" id="SignalP"/>
    </source>
</evidence>
<dbReference type="Proteomes" id="UP001204798">
    <property type="component" value="Unassembled WGS sequence"/>
</dbReference>
<dbReference type="EMBL" id="JANUCP010000001">
    <property type="protein sequence ID" value="MCS3918423.1"/>
    <property type="molecule type" value="Genomic_DNA"/>
</dbReference>
<evidence type="ECO:0000313" key="2">
    <source>
        <dbReference type="EMBL" id="MCS3918423.1"/>
    </source>
</evidence>
<protein>
    <recommendedName>
        <fullName evidence="4">Carbohydrate-binding domain-containing protein</fullName>
    </recommendedName>
</protein>
<evidence type="ECO:0008006" key="4">
    <source>
        <dbReference type="Google" id="ProtNLM"/>
    </source>
</evidence>
<reference evidence="2 3" key="1">
    <citation type="submission" date="2022-08" db="EMBL/GenBank/DDBJ databases">
        <title>Bacterial and archaeal communities from various locations to study Microbial Dark Matter (Phase II).</title>
        <authorList>
            <person name="Stepanauskas R."/>
        </authorList>
    </citation>
    <scope>NUCLEOTIDE SEQUENCE [LARGE SCALE GENOMIC DNA]</scope>
    <source>
        <strain evidence="2 3">PD1</strain>
    </source>
</reference>
<dbReference type="Gene3D" id="2.60.40.1190">
    <property type="match status" value="1"/>
</dbReference>
<dbReference type="SUPFAM" id="SSF49344">
    <property type="entry name" value="CBD9-like"/>
    <property type="match status" value="1"/>
</dbReference>
<gene>
    <name evidence="2" type="ORF">M2350_000820</name>
</gene>
<accession>A0ABT2EKE4</accession>
<dbReference type="CDD" id="cd09618">
    <property type="entry name" value="CBM9_like_2"/>
    <property type="match status" value="1"/>
</dbReference>
<proteinExistence type="predicted"/>
<organism evidence="2 3">
    <name type="scientific">Candidatus Fervidibacter sacchari</name>
    <dbReference type="NCBI Taxonomy" id="1448929"/>
    <lineage>
        <taxon>Bacteria</taxon>
        <taxon>Candidatus Fervidibacterota</taxon>
        <taxon>Candidatus Fervidibacter</taxon>
    </lineage>
</organism>
<feature type="signal peptide" evidence="1">
    <location>
        <begin position="1"/>
        <end position="18"/>
    </location>
</feature>
<name>A0ABT2EKE4_9BACT</name>